<evidence type="ECO:0000313" key="3">
    <source>
        <dbReference type="Proteomes" id="UP001491310"/>
    </source>
</evidence>
<dbReference type="Proteomes" id="UP001491310">
    <property type="component" value="Unassembled WGS sequence"/>
</dbReference>
<dbReference type="EMBL" id="JALJOT010000010">
    <property type="protein sequence ID" value="KAK9906353.1"/>
    <property type="molecule type" value="Genomic_DNA"/>
</dbReference>
<sequence>MVYPFHVLYRFRITDVPTILLFRDRKMYKYSGVDTGADALRHFSREGYKDSEPLLVPPEPSPIDAALNALRSNSKLAIGGAAVAFLVVTLALLLRQGEPAVDKAKKPNDTKEAKKQ</sequence>
<evidence type="ECO:0000256" key="1">
    <source>
        <dbReference type="SAM" id="Phobius"/>
    </source>
</evidence>
<feature type="transmembrane region" description="Helical" evidence="1">
    <location>
        <begin position="76"/>
        <end position="94"/>
    </location>
</feature>
<keyword evidence="1" id="KW-0812">Transmembrane</keyword>
<reference evidence="2 3" key="1">
    <citation type="journal article" date="2024" name="Nat. Commun.">
        <title>Phylogenomics reveals the evolutionary origins of lichenization in chlorophyte algae.</title>
        <authorList>
            <person name="Puginier C."/>
            <person name="Libourel C."/>
            <person name="Otte J."/>
            <person name="Skaloud P."/>
            <person name="Haon M."/>
            <person name="Grisel S."/>
            <person name="Petersen M."/>
            <person name="Berrin J.G."/>
            <person name="Delaux P.M."/>
            <person name="Dal Grande F."/>
            <person name="Keller J."/>
        </authorList>
    </citation>
    <scope>NUCLEOTIDE SEQUENCE [LARGE SCALE GENOMIC DNA]</scope>
    <source>
        <strain evidence="2 3">SAG 216-7</strain>
    </source>
</reference>
<keyword evidence="3" id="KW-1185">Reference proteome</keyword>
<keyword evidence="1" id="KW-1133">Transmembrane helix</keyword>
<accession>A0ABR2YJ29</accession>
<protein>
    <recommendedName>
        <fullName evidence="4">Thioredoxin domain-containing protein</fullName>
    </recommendedName>
</protein>
<evidence type="ECO:0000313" key="2">
    <source>
        <dbReference type="EMBL" id="KAK9906353.1"/>
    </source>
</evidence>
<keyword evidence="1" id="KW-0472">Membrane</keyword>
<comment type="caution">
    <text evidence="2">The sequence shown here is derived from an EMBL/GenBank/DDBJ whole genome shotgun (WGS) entry which is preliminary data.</text>
</comment>
<gene>
    <name evidence="2" type="ORF">WJX75_000447</name>
</gene>
<organism evidence="2 3">
    <name type="scientific">Coccomyxa subellipsoidea</name>
    <dbReference type="NCBI Taxonomy" id="248742"/>
    <lineage>
        <taxon>Eukaryota</taxon>
        <taxon>Viridiplantae</taxon>
        <taxon>Chlorophyta</taxon>
        <taxon>core chlorophytes</taxon>
        <taxon>Trebouxiophyceae</taxon>
        <taxon>Trebouxiophyceae incertae sedis</taxon>
        <taxon>Coccomyxaceae</taxon>
        <taxon>Coccomyxa</taxon>
    </lineage>
</organism>
<proteinExistence type="predicted"/>
<name>A0ABR2YJ29_9CHLO</name>
<evidence type="ECO:0008006" key="4">
    <source>
        <dbReference type="Google" id="ProtNLM"/>
    </source>
</evidence>